<name>A0A0K8RCZ7_IXORI</name>
<dbReference type="AlphaFoldDB" id="A0A0K8RCZ7"/>
<protein>
    <submittedName>
        <fullName evidence="1">Uncharacterized protein</fullName>
    </submittedName>
</protein>
<reference evidence="1" key="1">
    <citation type="submission" date="2012-12" db="EMBL/GenBank/DDBJ databases">
        <title>Identification and characterization of a phenylalanine ammonia-lyase gene family in Isatis indigotica Fort.</title>
        <authorList>
            <person name="Liu Q."/>
            <person name="Chen J."/>
            <person name="Zhou X."/>
            <person name="Di P."/>
            <person name="Xiao Y."/>
            <person name="Xuan H."/>
            <person name="Zhang L."/>
            <person name="Chen W."/>
        </authorList>
    </citation>
    <scope>NUCLEOTIDE SEQUENCE</scope>
    <source>
        <tissue evidence="1">Salivary gland</tissue>
    </source>
</reference>
<accession>A0A0K8RCZ7</accession>
<proteinExistence type="evidence at transcript level"/>
<sequence length="113" mass="13231">MQPSSVSYRKTPCQILRSNSVYIFNKLASKLSNEPRRRNLPTLACDVRRNRQRSQCDGVGAANVEPLRQRHDYVILTFWLFLLLRAKLNDDVMSFSSRCWLYGVHVITVTRMR</sequence>
<dbReference type="EMBL" id="GADI01005100">
    <property type="protein sequence ID" value="JAA68708.1"/>
    <property type="molecule type" value="mRNA"/>
</dbReference>
<evidence type="ECO:0000313" key="1">
    <source>
        <dbReference type="EMBL" id="JAA68708.1"/>
    </source>
</evidence>
<organism evidence="1">
    <name type="scientific">Ixodes ricinus</name>
    <name type="common">Common tick</name>
    <name type="synonym">Acarus ricinus</name>
    <dbReference type="NCBI Taxonomy" id="34613"/>
    <lineage>
        <taxon>Eukaryota</taxon>
        <taxon>Metazoa</taxon>
        <taxon>Ecdysozoa</taxon>
        <taxon>Arthropoda</taxon>
        <taxon>Chelicerata</taxon>
        <taxon>Arachnida</taxon>
        <taxon>Acari</taxon>
        <taxon>Parasitiformes</taxon>
        <taxon>Ixodida</taxon>
        <taxon>Ixodoidea</taxon>
        <taxon>Ixodidae</taxon>
        <taxon>Ixodinae</taxon>
        <taxon>Ixodes</taxon>
    </lineage>
</organism>